<dbReference type="AlphaFoldDB" id="A0A0D0HVP7"/>
<keyword evidence="1 3" id="KW-0732">Signal</keyword>
<dbReference type="PANTHER" id="PTHR30006:SF2">
    <property type="entry name" value="ABC TRANSPORTER SUBSTRATE-BINDING PROTEIN"/>
    <property type="match status" value="1"/>
</dbReference>
<feature type="signal peptide" evidence="3">
    <location>
        <begin position="1"/>
        <end position="29"/>
    </location>
</feature>
<proteinExistence type="predicted"/>
<dbReference type="GO" id="GO:0046872">
    <property type="term" value="F:metal ion binding"/>
    <property type="evidence" value="ECO:0007669"/>
    <property type="project" value="UniProtKB-KW"/>
</dbReference>
<evidence type="ECO:0000256" key="2">
    <source>
        <dbReference type="PIRSR" id="PIRSR002825-1"/>
    </source>
</evidence>
<dbReference type="PROSITE" id="PS51257">
    <property type="entry name" value="PROKAR_LIPOPROTEIN"/>
    <property type="match status" value="1"/>
</dbReference>
<dbReference type="Proteomes" id="UP000032120">
    <property type="component" value="Unassembled WGS sequence"/>
</dbReference>
<dbReference type="EMBL" id="JXSQ01000025">
    <property type="protein sequence ID" value="KIP51686.1"/>
    <property type="molecule type" value="Genomic_DNA"/>
</dbReference>
<comment type="caution">
    <text evidence="4">The sequence shown here is derived from an EMBL/GenBank/DDBJ whole genome shotgun (WGS) entry which is preliminary data.</text>
</comment>
<dbReference type="SUPFAM" id="SSF53850">
    <property type="entry name" value="Periplasmic binding protein-like II"/>
    <property type="match status" value="1"/>
</dbReference>
<accession>A0A0D0HVP7</accession>
<evidence type="ECO:0000313" key="5">
    <source>
        <dbReference type="Proteomes" id="UP000032120"/>
    </source>
</evidence>
<feature type="binding site" evidence="2">
    <location>
        <position position="250"/>
    </location>
    <ligand>
        <name>Fe cation</name>
        <dbReference type="ChEBI" id="CHEBI:24875"/>
    </ligand>
</feature>
<organism evidence="4 5">
    <name type="scientific">Leucobacter komagatae</name>
    <dbReference type="NCBI Taxonomy" id="55969"/>
    <lineage>
        <taxon>Bacteria</taxon>
        <taxon>Bacillati</taxon>
        <taxon>Actinomycetota</taxon>
        <taxon>Actinomycetes</taxon>
        <taxon>Micrococcales</taxon>
        <taxon>Microbacteriaceae</taxon>
        <taxon>Leucobacter</taxon>
    </lineage>
</organism>
<dbReference type="PIRSF" id="PIRSF002825">
    <property type="entry name" value="CfbpA"/>
    <property type="match status" value="1"/>
</dbReference>
<keyword evidence="5" id="KW-1185">Reference proteome</keyword>
<dbReference type="InterPro" id="IPR026045">
    <property type="entry name" value="Ferric-bd"/>
</dbReference>
<dbReference type="GO" id="GO:0030975">
    <property type="term" value="F:thiamine binding"/>
    <property type="evidence" value="ECO:0007669"/>
    <property type="project" value="TreeGrafter"/>
</dbReference>
<sequence>MLRLGTKSLAVAGGLLAATLLAGCGSVQAEGPSSAAGGQPASSDLTWTAPQGLSGSLTLYSANPQGLTDDLVAAFTDATGVKVDVFGGETGKITAKLDAEWENPQADVVYLASWAPAAKYAADGRTLAYQPFGYDSITPSWIGDGDKFIGRDGSALSLVINTNTAPAEPKDWADLAKPEFKDQVLMPDPRESGTARDLIAAMVASQGEDATWELFDKLFANGMVVQGANGPALDDVTAGSHSVVFGGVDYSAYAAVQKGEALKVILPSSGTTVTPRPVFILNTTANQEAAEAFVDFMFAEQGQTIAAEKFMIPSQPSVPVAEGAVALDDVGQLDFEWSEVSASGKDILATFVERYLS</sequence>
<keyword evidence="2" id="KW-0408">Iron</keyword>
<evidence type="ECO:0000256" key="1">
    <source>
        <dbReference type="ARBA" id="ARBA00022729"/>
    </source>
</evidence>
<gene>
    <name evidence="4" type="ORF">SD72_13780</name>
</gene>
<dbReference type="GO" id="GO:0030976">
    <property type="term" value="F:thiamine pyrophosphate binding"/>
    <property type="evidence" value="ECO:0007669"/>
    <property type="project" value="TreeGrafter"/>
</dbReference>
<name>A0A0D0HVP7_9MICO</name>
<evidence type="ECO:0000256" key="3">
    <source>
        <dbReference type="SAM" id="SignalP"/>
    </source>
</evidence>
<keyword evidence="2" id="KW-0479">Metal-binding</keyword>
<dbReference type="GO" id="GO:0030288">
    <property type="term" value="C:outer membrane-bounded periplasmic space"/>
    <property type="evidence" value="ECO:0007669"/>
    <property type="project" value="TreeGrafter"/>
</dbReference>
<dbReference type="GO" id="GO:0015888">
    <property type="term" value="P:thiamine transport"/>
    <property type="evidence" value="ECO:0007669"/>
    <property type="project" value="TreeGrafter"/>
</dbReference>
<dbReference type="OrthoDB" id="366726at2"/>
<dbReference type="RefSeq" id="WP_042545040.1">
    <property type="nucleotide sequence ID" value="NZ_JXSQ01000025.1"/>
</dbReference>
<feature type="chain" id="PRO_5002228984" evidence="3">
    <location>
        <begin position="30"/>
        <end position="357"/>
    </location>
</feature>
<dbReference type="Gene3D" id="3.40.190.10">
    <property type="entry name" value="Periplasmic binding protein-like II"/>
    <property type="match status" value="2"/>
</dbReference>
<dbReference type="Pfam" id="PF13343">
    <property type="entry name" value="SBP_bac_6"/>
    <property type="match status" value="1"/>
</dbReference>
<dbReference type="PANTHER" id="PTHR30006">
    <property type="entry name" value="THIAMINE-BINDING PERIPLASMIC PROTEIN-RELATED"/>
    <property type="match status" value="1"/>
</dbReference>
<reference evidence="4 5" key="1">
    <citation type="submission" date="2015-01" db="EMBL/GenBank/DDBJ databases">
        <title>Draft genome sequence of Leucobacter komagatae strain VKM ST2845.</title>
        <authorList>
            <person name="Karlyshev A.V."/>
            <person name="Kudryashova E.B."/>
        </authorList>
    </citation>
    <scope>NUCLEOTIDE SEQUENCE [LARGE SCALE GENOMIC DNA]</scope>
    <source>
        <strain evidence="4 5">VKM ST2845</strain>
    </source>
</reference>
<evidence type="ECO:0000313" key="4">
    <source>
        <dbReference type="EMBL" id="KIP51686.1"/>
    </source>
</evidence>
<protein>
    <submittedName>
        <fullName evidence="4">ABC transporter substrate-binding protein</fullName>
    </submittedName>
</protein>